<protein>
    <submittedName>
        <fullName evidence="2">Uncharacterized protein</fullName>
    </submittedName>
</protein>
<dbReference type="EMBL" id="LNIX01000010">
    <property type="protein sequence ID" value="OXA49670.1"/>
    <property type="molecule type" value="Genomic_DNA"/>
</dbReference>
<reference evidence="2 3" key="1">
    <citation type="submission" date="2015-12" db="EMBL/GenBank/DDBJ databases">
        <title>The genome of Folsomia candida.</title>
        <authorList>
            <person name="Faddeeva A."/>
            <person name="Derks M.F."/>
            <person name="Anvar Y."/>
            <person name="Smit S."/>
            <person name="Van Straalen N."/>
            <person name="Roelofs D."/>
        </authorList>
    </citation>
    <scope>NUCLEOTIDE SEQUENCE [LARGE SCALE GENOMIC DNA]</scope>
    <source>
        <strain evidence="2 3">VU population</strain>
        <tissue evidence="2">Whole body</tissue>
    </source>
</reference>
<feature type="region of interest" description="Disordered" evidence="1">
    <location>
        <begin position="1"/>
        <end position="30"/>
    </location>
</feature>
<feature type="compositionally biased region" description="Basic residues" evidence="1">
    <location>
        <begin position="21"/>
        <end position="30"/>
    </location>
</feature>
<evidence type="ECO:0000313" key="2">
    <source>
        <dbReference type="EMBL" id="OXA49670.1"/>
    </source>
</evidence>
<comment type="caution">
    <text evidence="2">The sequence shown here is derived from an EMBL/GenBank/DDBJ whole genome shotgun (WGS) entry which is preliminary data.</text>
</comment>
<gene>
    <name evidence="2" type="ORF">Fcan01_15902</name>
</gene>
<dbReference type="Proteomes" id="UP000198287">
    <property type="component" value="Unassembled WGS sequence"/>
</dbReference>
<name>A0A226DX82_FOLCA</name>
<evidence type="ECO:0000256" key="1">
    <source>
        <dbReference type="SAM" id="MobiDB-lite"/>
    </source>
</evidence>
<keyword evidence="3" id="KW-1185">Reference proteome</keyword>
<accession>A0A226DX82</accession>
<sequence length="198" mass="22700">MDSLAPSQHKKDSRKTVGNPIKKRKPKKVVTKKPKLVQQAIEDCLGKLKFAEKPQIEIATGGVLQLYLKNGRYVLDINEQPTFMPKISFVLMNDTGRIEFDKSQLLHLSINVLKAAMLDPELDITEYKVAVEKILRGGKYQLMSHETMVQRFDSNRTAPLDGAESVLKNMYKMYIRRFQKPPTVMMAKYKKGQKEEEA</sequence>
<evidence type="ECO:0000313" key="3">
    <source>
        <dbReference type="Proteomes" id="UP000198287"/>
    </source>
</evidence>
<organism evidence="2 3">
    <name type="scientific">Folsomia candida</name>
    <name type="common">Springtail</name>
    <dbReference type="NCBI Taxonomy" id="158441"/>
    <lineage>
        <taxon>Eukaryota</taxon>
        <taxon>Metazoa</taxon>
        <taxon>Ecdysozoa</taxon>
        <taxon>Arthropoda</taxon>
        <taxon>Hexapoda</taxon>
        <taxon>Collembola</taxon>
        <taxon>Entomobryomorpha</taxon>
        <taxon>Isotomoidea</taxon>
        <taxon>Isotomidae</taxon>
        <taxon>Proisotominae</taxon>
        <taxon>Folsomia</taxon>
    </lineage>
</organism>
<proteinExistence type="predicted"/>
<dbReference type="AlphaFoldDB" id="A0A226DX82"/>